<dbReference type="PANTHER" id="PTHR42836:SF1">
    <property type="entry name" value="7-CARBOXY-7-DEAZAGUANINE SYNTHASE"/>
    <property type="match status" value="1"/>
</dbReference>
<comment type="pathway">
    <text evidence="8">Purine metabolism; 7-cyano-7-deazaguanine biosynthesis.</text>
</comment>
<comment type="caution">
    <text evidence="8">Lacks conserved residue(s) required for the propagation of feature annotation.</text>
</comment>
<feature type="binding site" evidence="8">
    <location>
        <position position="180"/>
    </location>
    <ligand>
        <name>substrate</name>
    </ligand>
</feature>
<dbReference type="CDD" id="cd01335">
    <property type="entry name" value="Radical_SAM"/>
    <property type="match status" value="1"/>
</dbReference>
<feature type="binding site" evidence="8">
    <location>
        <position position="67"/>
    </location>
    <ligand>
        <name>substrate</name>
    </ligand>
</feature>
<feature type="binding site" evidence="8">
    <location>
        <position position="37"/>
    </location>
    <ligand>
        <name>[4Fe-4S] cluster</name>
        <dbReference type="ChEBI" id="CHEBI:49883"/>
        <note>4Fe-4S-S-AdoMet</note>
    </ligand>
</feature>
<dbReference type="Proteomes" id="UP000886722">
    <property type="component" value="Unassembled WGS sequence"/>
</dbReference>
<gene>
    <name evidence="8" type="primary">queE</name>
    <name evidence="10" type="ORF">IAD06_03250</name>
</gene>
<keyword evidence="1 8" id="KW-0004">4Fe-4S</keyword>
<feature type="domain" description="Radical SAM core" evidence="9">
    <location>
        <begin position="17"/>
        <end position="180"/>
    </location>
</feature>
<accession>A0A9D1KC59</accession>
<feature type="binding site" evidence="8">
    <location>
        <begin position="11"/>
        <end position="13"/>
    </location>
    <ligand>
        <name>substrate</name>
    </ligand>
</feature>
<dbReference type="PANTHER" id="PTHR42836">
    <property type="entry name" value="7-CARBOXY-7-DEAZAGUANINE SYNTHASE"/>
    <property type="match status" value="1"/>
</dbReference>
<dbReference type="InterPro" id="IPR024924">
    <property type="entry name" value="7-CO-7-deazaguanine_synth-like"/>
</dbReference>
<evidence type="ECO:0000256" key="2">
    <source>
        <dbReference type="ARBA" id="ARBA00022691"/>
    </source>
</evidence>
<keyword evidence="3 8" id="KW-0479">Metal-binding</keyword>
<feature type="binding site" evidence="8">
    <location>
        <position position="69"/>
    </location>
    <ligand>
        <name>S-adenosyl-L-methionine</name>
        <dbReference type="ChEBI" id="CHEBI:59789"/>
    </ligand>
</feature>
<dbReference type="Gene3D" id="3.20.20.70">
    <property type="entry name" value="Aldolase class I"/>
    <property type="match status" value="1"/>
</dbReference>
<dbReference type="GO" id="GO:1904047">
    <property type="term" value="F:S-adenosyl-L-methionine binding"/>
    <property type="evidence" value="ECO:0007669"/>
    <property type="project" value="UniProtKB-UniRule"/>
</dbReference>
<evidence type="ECO:0000256" key="5">
    <source>
        <dbReference type="ARBA" id="ARBA00023004"/>
    </source>
</evidence>
<keyword evidence="7 8" id="KW-0456">Lyase</keyword>
<dbReference type="SUPFAM" id="SSF102114">
    <property type="entry name" value="Radical SAM enzymes"/>
    <property type="match status" value="1"/>
</dbReference>
<proteinExistence type="inferred from homology"/>
<dbReference type="PIRSF" id="PIRSF000370">
    <property type="entry name" value="QueE"/>
    <property type="match status" value="1"/>
</dbReference>
<evidence type="ECO:0000259" key="9">
    <source>
        <dbReference type="PROSITE" id="PS51918"/>
    </source>
</evidence>
<comment type="cofactor">
    <cofactor evidence="8">
        <name>Mg(2+)</name>
        <dbReference type="ChEBI" id="CHEBI:18420"/>
    </cofactor>
</comment>
<dbReference type="HAMAP" id="MF_00917">
    <property type="entry name" value="QueE"/>
    <property type="match status" value="1"/>
</dbReference>
<feature type="binding site" evidence="8">
    <location>
        <position position="26"/>
    </location>
    <ligand>
        <name>substrate</name>
    </ligand>
</feature>
<evidence type="ECO:0000256" key="7">
    <source>
        <dbReference type="ARBA" id="ARBA00023239"/>
    </source>
</evidence>
<feature type="binding site" evidence="8">
    <location>
        <position position="30"/>
    </location>
    <ligand>
        <name>[4Fe-4S] cluster</name>
        <dbReference type="ChEBI" id="CHEBI:49883"/>
        <note>4Fe-4S-S-AdoMet</note>
    </ligand>
</feature>
<dbReference type="GO" id="GO:0016840">
    <property type="term" value="F:carbon-nitrogen lyase activity"/>
    <property type="evidence" value="ECO:0007669"/>
    <property type="project" value="UniProtKB-UniRule"/>
</dbReference>
<name>A0A9D1KC59_9BACT</name>
<comment type="similarity">
    <text evidence="8">Belongs to the radical SAM superfamily. 7-carboxy-7-deazaguanine synthase family.</text>
</comment>
<keyword evidence="4 8" id="KW-0460">Magnesium</keyword>
<dbReference type="InterPro" id="IPR007197">
    <property type="entry name" value="rSAM"/>
</dbReference>
<feature type="binding site" evidence="8">
    <location>
        <begin position="110"/>
        <end position="112"/>
    </location>
    <ligand>
        <name>S-adenosyl-L-methionine</name>
        <dbReference type="ChEBI" id="CHEBI:59789"/>
    </ligand>
</feature>
<dbReference type="GO" id="GO:0008616">
    <property type="term" value="P:tRNA queuosine(34) biosynthetic process"/>
    <property type="evidence" value="ECO:0007669"/>
    <property type="project" value="UniProtKB-UniRule"/>
</dbReference>
<comment type="caution">
    <text evidence="10">The sequence shown here is derived from an EMBL/GenBank/DDBJ whole genome shotgun (WGS) entry which is preliminary data.</text>
</comment>
<sequence length="180" mass="20783">MKKINEIFYSLQGEGFWSGTPIIFIRFSGCNLRCDFCDTEHYSHTEMSDAEIIDRIKTFPARRVCLTGGEPSLQIDRFFIDLLHSHGYIIHIETNGTHAIPDGIDWITVSPKTSRIALDRADELKIVFTGQDVDSWLHFDANHRYLQPCSCRNTPEVIQYILAHPEWSLSLQTHKYIDIP</sequence>
<dbReference type="InterPro" id="IPR058240">
    <property type="entry name" value="rSAM_sf"/>
</dbReference>
<evidence type="ECO:0000256" key="6">
    <source>
        <dbReference type="ARBA" id="ARBA00023014"/>
    </source>
</evidence>
<comment type="cofactor">
    <cofactor evidence="8">
        <name>S-adenosyl-L-methionine</name>
        <dbReference type="ChEBI" id="CHEBI:59789"/>
    </cofactor>
    <text evidence="8">Binds 1 S-adenosyl-L-methionine per subunit.</text>
</comment>
<dbReference type="SFLD" id="SFLDS00029">
    <property type="entry name" value="Radical_SAM"/>
    <property type="match status" value="1"/>
</dbReference>
<dbReference type="Pfam" id="PF04055">
    <property type="entry name" value="Radical_SAM"/>
    <property type="match status" value="1"/>
</dbReference>
<keyword evidence="5 8" id="KW-0408">Iron</keyword>
<dbReference type="EMBL" id="DVKT01000023">
    <property type="protein sequence ID" value="HIT39043.1"/>
    <property type="molecule type" value="Genomic_DNA"/>
</dbReference>
<dbReference type="GO" id="GO:0051539">
    <property type="term" value="F:4 iron, 4 sulfur cluster binding"/>
    <property type="evidence" value="ECO:0007669"/>
    <property type="project" value="UniProtKB-UniRule"/>
</dbReference>
<dbReference type="InterPro" id="IPR013785">
    <property type="entry name" value="Aldolase_TIM"/>
</dbReference>
<dbReference type="GO" id="GO:0000287">
    <property type="term" value="F:magnesium ion binding"/>
    <property type="evidence" value="ECO:0007669"/>
    <property type="project" value="UniProtKB-UniRule"/>
</dbReference>
<dbReference type="EC" id="4.3.99.3" evidence="8"/>
<feature type="binding site" evidence="8">
    <location>
        <position position="34"/>
    </location>
    <ligand>
        <name>[4Fe-4S] cluster</name>
        <dbReference type="ChEBI" id="CHEBI:49883"/>
        <note>4Fe-4S-S-AdoMet</note>
    </ligand>
</feature>
<keyword evidence="6 8" id="KW-0411">Iron-sulfur</keyword>
<reference evidence="10" key="1">
    <citation type="submission" date="2020-10" db="EMBL/GenBank/DDBJ databases">
        <authorList>
            <person name="Gilroy R."/>
        </authorList>
    </citation>
    <scope>NUCLEOTIDE SEQUENCE</scope>
    <source>
        <strain evidence="10">21143</strain>
    </source>
</reference>
<evidence type="ECO:0000256" key="1">
    <source>
        <dbReference type="ARBA" id="ARBA00022485"/>
    </source>
</evidence>
<keyword evidence="2 8" id="KW-0949">S-adenosyl-L-methionine</keyword>
<keyword evidence="8" id="KW-0671">Queuosine biosynthesis</keyword>
<evidence type="ECO:0000256" key="4">
    <source>
        <dbReference type="ARBA" id="ARBA00022842"/>
    </source>
</evidence>
<feature type="binding site" evidence="8">
    <location>
        <position position="39"/>
    </location>
    <ligand>
        <name>Mg(2+)</name>
        <dbReference type="ChEBI" id="CHEBI:18420"/>
    </ligand>
</feature>
<protein>
    <recommendedName>
        <fullName evidence="8">7-carboxy-7-deazaguanine synthase</fullName>
        <shortName evidence="8">CDG synthase</shortName>
        <ecNumber evidence="8">4.3.99.3</ecNumber>
    </recommendedName>
    <alternativeName>
        <fullName evidence="8">Queuosine biosynthesis protein QueE</fullName>
    </alternativeName>
</protein>
<comment type="function">
    <text evidence="8">Catalyzes the complex heterocyclic radical-mediated conversion of 6-carboxy-5,6,7,8-tetrahydropterin (CPH4) to 7-carboxy-7-deazaguanine (CDG), a step common to the biosynthetic pathways of all 7-deazapurine-containing compounds.</text>
</comment>
<dbReference type="PROSITE" id="PS51918">
    <property type="entry name" value="RADICAL_SAM"/>
    <property type="match status" value="1"/>
</dbReference>
<evidence type="ECO:0000313" key="11">
    <source>
        <dbReference type="Proteomes" id="UP000886722"/>
    </source>
</evidence>
<comment type="cofactor">
    <cofactor evidence="8">
        <name>[4Fe-4S] cluster</name>
        <dbReference type="ChEBI" id="CHEBI:49883"/>
    </cofactor>
    <text evidence="8">Binds 1 [4Fe-4S] cluster. The cluster is coordinated with 3 cysteines and an exchangeable S-adenosyl-L-methionine.</text>
</comment>
<evidence type="ECO:0000256" key="8">
    <source>
        <dbReference type="HAMAP-Rule" id="MF_00917"/>
    </source>
</evidence>
<reference evidence="10" key="2">
    <citation type="journal article" date="2021" name="PeerJ">
        <title>Extensive microbial diversity within the chicken gut microbiome revealed by metagenomics and culture.</title>
        <authorList>
            <person name="Gilroy R."/>
            <person name="Ravi A."/>
            <person name="Getino M."/>
            <person name="Pursley I."/>
            <person name="Horton D.L."/>
            <person name="Alikhan N.F."/>
            <person name="Baker D."/>
            <person name="Gharbi K."/>
            <person name="Hall N."/>
            <person name="Watson M."/>
            <person name="Adriaenssens E.M."/>
            <person name="Foster-Nyarko E."/>
            <person name="Jarju S."/>
            <person name="Secka A."/>
            <person name="Antonio M."/>
            <person name="Oren A."/>
            <person name="Chaudhuri R.R."/>
            <person name="La Ragione R."/>
            <person name="Hildebrand F."/>
            <person name="Pallen M.J."/>
        </authorList>
    </citation>
    <scope>NUCLEOTIDE SEQUENCE</scope>
    <source>
        <strain evidence="10">21143</strain>
    </source>
</reference>
<evidence type="ECO:0000256" key="3">
    <source>
        <dbReference type="ARBA" id="ARBA00022723"/>
    </source>
</evidence>
<comment type="catalytic activity">
    <reaction evidence="8">
        <text>6-carboxy-5,6,7,8-tetrahydropterin + H(+) = 7-carboxy-7-carbaguanine + NH4(+)</text>
        <dbReference type="Rhea" id="RHEA:27974"/>
        <dbReference type="ChEBI" id="CHEBI:15378"/>
        <dbReference type="ChEBI" id="CHEBI:28938"/>
        <dbReference type="ChEBI" id="CHEBI:61032"/>
        <dbReference type="ChEBI" id="CHEBI:61036"/>
        <dbReference type="EC" id="4.3.99.3"/>
    </reaction>
</comment>
<organism evidence="10 11">
    <name type="scientific">Candidatus Caccoplasma intestinavium</name>
    <dbReference type="NCBI Taxonomy" id="2840716"/>
    <lineage>
        <taxon>Bacteria</taxon>
        <taxon>Pseudomonadati</taxon>
        <taxon>Bacteroidota</taxon>
        <taxon>Bacteroidia</taxon>
        <taxon>Bacteroidales</taxon>
        <taxon>Bacteroidaceae</taxon>
        <taxon>Bacteroidaceae incertae sedis</taxon>
        <taxon>Candidatus Caccoplasma</taxon>
    </lineage>
</organism>
<dbReference type="AlphaFoldDB" id="A0A9D1KC59"/>
<comment type="subunit">
    <text evidence="8">Homodimer.</text>
</comment>
<feature type="binding site" evidence="8">
    <location>
        <begin position="36"/>
        <end position="38"/>
    </location>
    <ligand>
        <name>S-adenosyl-L-methionine</name>
        <dbReference type="ChEBI" id="CHEBI:59789"/>
    </ligand>
</feature>
<evidence type="ECO:0000313" key="10">
    <source>
        <dbReference type="EMBL" id="HIT39043.1"/>
    </source>
</evidence>